<dbReference type="AlphaFoldDB" id="C5S3P8"/>
<evidence type="ECO:0000256" key="1">
    <source>
        <dbReference type="PIRSR" id="PIRSR640198-1"/>
    </source>
</evidence>
<dbReference type="RefSeq" id="WP_005825097.1">
    <property type="nucleotide sequence ID" value="NZ_ACQL01000109.1"/>
</dbReference>
<feature type="binding site" evidence="2">
    <location>
        <position position="219"/>
    </location>
    <ligand>
        <name>ATP</name>
        <dbReference type="ChEBI" id="CHEBI:30616"/>
    </ligand>
</feature>
<protein>
    <submittedName>
        <fullName evidence="5">Filamentation induced by cAMP protein Fic</fullName>
    </submittedName>
</protein>
<evidence type="ECO:0000256" key="3">
    <source>
        <dbReference type="PIRSR" id="PIRSR640198-3"/>
    </source>
</evidence>
<proteinExistence type="predicted"/>
<dbReference type="Pfam" id="PF02661">
    <property type="entry name" value="Fic"/>
    <property type="match status" value="1"/>
</dbReference>
<comment type="caution">
    <text evidence="5">The sequence shown here is derived from an EMBL/GenBank/DDBJ whole genome shotgun (WGS) entry which is preliminary data.</text>
</comment>
<evidence type="ECO:0000313" key="5">
    <source>
        <dbReference type="EMBL" id="EER46496.1"/>
    </source>
</evidence>
<dbReference type="eggNOG" id="COG3177">
    <property type="taxonomic scope" value="Bacteria"/>
</dbReference>
<keyword evidence="2" id="KW-0547">Nucleotide-binding</keyword>
<sequence length="255" mass="29720">MNNKLNQIEHLKNQLAQYRPLSTAEVQRLREEFIIESSYNSNAIEGNTITLRETVLILKEGITIAEKPIREHLDIIGFKDAFNYIYELVANNEPLTERAIKDIHSLVLMGSAENRGVYRKIPVRILGAENEPTAPYLIAEEMQRLIEKYQQKLTALHPIEAISWLHLAFESIHPFIDGNGRTGRLLINFELLKQGYLPIDIKFTNRAKYYQCFDDFHKNQQSAVALTELIADYEIQELDRYLRILEKYNDQNRTN</sequence>
<feature type="site" description="Important for autoinhibition of adenylyltransferase activity" evidence="3">
    <location>
        <position position="45"/>
    </location>
</feature>
<keyword evidence="2" id="KW-0067">ATP-binding</keyword>
<dbReference type="InterPro" id="IPR003812">
    <property type="entry name" value="Fido"/>
</dbReference>
<dbReference type="EMBL" id="ACQL01000109">
    <property type="protein sequence ID" value="EER46496.1"/>
    <property type="molecule type" value="Genomic_DNA"/>
</dbReference>
<dbReference type="Proteomes" id="UP000005532">
    <property type="component" value="Unassembled WGS sequence"/>
</dbReference>
<dbReference type="OrthoDB" id="9807853at2"/>
<dbReference type="PROSITE" id="PS51459">
    <property type="entry name" value="FIDO"/>
    <property type="match status" value="1"/>
</dbReference>
<name>C5S3P8_9PAST</name>
<gene>
    <name evidence="5" type="ORF">AM305_00529</name>
</gene>
<dbReference type="InterPro" id="IPR036597">
    <property type="entry name" value="Fido-like_dom_sf"/>
</dbReference>
<dbReference type="GO" id="GO:0005524">
    <property type="term" value="F:ATP binding"/>
    <property type="evidence" value="ECO:0007669"/>
    <property type="project" value="UniProtKB-KW"/>
</dbReference>
<evidence type="ECO:0000313" key="6">
    <source>
        <dbReference type="Proteomes" id="UP000005532"/>
    </source>
</evidence>
<dbReference type="InterPro" id="IPR040198">
    <property type="entry name" value="Fido_containing"/>
</dbReference>
<dbReference type="PANTHER" id="PTHR13504:SF38">
    <property type="entry name" value="FIDO DOMAIN-CONTAINING PROTEIN"/>
    <property type="match status" value="1"/>
</dbReference>
<accession>C5S3P8</accession>
<evidence type="ECO:0000256" key="2">
    <source>
        <dbReference type="PIRSR" id="PIRSR640198-2"/>
    </source>
</evidence>
<organism evidence="5 6">
    <name type="scientific">Actinobacillus minor NM305</name>
    <dbReference type="NCBI Taxonomy" id="637911"/>
    <lineage>
        <taxon>Bacteria</taxon>
        <taxon>Pseudomonadati</taxon>
        <taxon>Pseudomonadota</taxon>
        <taxon>Gammaproteobacteria</taxon>
        <taxon>Pasteurellales</taxon>
        <taxon>Pasteurellaceae</taxon>
        <taxon>Actinobacillus</taxon>
    </lineage>
</organism>
<dbReference type="SUPFAM" id="SSF140931">
    <property type="entry name" value="Fic-like"/>
    <property type="match status" value="1"/>
</dbReference>
<feature type="binding site" evidence="2">
    <location>
        <begin position="209"/>
        <end position="210"/>
    </location>
    <ligand>
        <name>ATP</name>
        <dbReference type="ChEBI" id="CHEBI:30616"/>
    </ligand>
</feature>
<feature type="active site" evidence="1">
    <location>
        <position position="173"/>
    </location>
</feature>
<feature type="binding site" evidence="2">
    <location>
        <begin position="177"/>
        <end position="184"/>
    </location>
    <ligand>
        <name>ATP</name>
        <dbReference type="ChEBI" id="CHEBI:30616"/>
    </ligand>
</feature>
<dbReference type="PANTHER" id="PTHR13504">
    <property type="entry name" value="FIDO DOMAIN-CONTAINING PROTEIN DDB_G0283145"/>
    <property type="match status" value="1"/>
</dbReference>
<dbReference type="Gene3D" id="1.10.3290.10">
    <property type="entry name" value="Fido-like domain"/>
    <property type="match status" value="1"/>
</dbReference>
<evidence type="ECO:0000259" key="4">
    <source>
        <dbReference type="PROSITE" id="PS51459"/>
    </source>
</evidence>
<reference evidence="5 6" key="1">
    <citation type="journal article" date="2010" name="Vet. Microbiol.">
        <title>Production of haemolysins by strains of the Actinobacillus minor/porcitonsillarum complex.</title>
        <authorList>
            <person name="Arya G."/>
            <person name="Niven D.F."/>
        </authorList>
    </citation>
    <scope>NUCLEOTIDE SEQUENCE [LARGE SCALE GENOMIC DNA]</scope>
    <source>
        <strain evidence="5 6">NM305</strain>
    </source>
</reference>
<feature type="domain" description="Fido" evidence="4">
    <location>
        <begin position="95"/>
        <end position="232"/>
    </location>
</feature>